<protein>
    <submittedName>
        <fullName evidence="2">Uncharacterized protein</fullName>
    </submittedName>
</protein>
<dbReference type="OrthoDB" id="100605at2"/>
<feature type="transmembrane region" description="Helical" evidence="1">
    <location>
        <begin position="106"/>
        <end position="129"/>
    </location>
</feature>
<feature type="transmembrane region" description="Helical" evidence="1">
    <location>
        <begin position="494"/>
        <end position="515"/>
    </location>
</feature>
<feature type="transmembrane region" description="Helical" evidence="1">
    <location>
        <begin position="179"/>
        <end position="199"/>
    </location>
</feature>
<keyword evidence="3" id="KW-1185">Reference proteome</keyword>
<dbReference type="Proteomes" id="UP000009309">
    <property type="component" value="Unassembled WGS sequence"/>
</dbReference>
<feature type="transmembrane region" description="Helical" evidence="1">
    <location>
        <begin position="149"/>
        <end position="172"/>
    </location>
</feature>
<dbReference type="eggNOG" id="COG0308">
    <property type="taxonomic scope" value="Bacteria"/>
</dbReference>
<evidence type="ECO:0000313" key="3">
    <source>
        <dbReference type="Proteomes" id="UP000009309"/>
    </source>
</evidence>
<feature type="transmembrane region" description="Helical" evidence="1">
    <location>
        <begin position="415"/>
        <end position="445"/>
    </location>
</feature>
<dbReference type="InterPro" id="IPR027268">
    <property type="entry name" value="Peptidase_M4/M1_CTD_sf"/>
</dbReference>
<dbReference type="PANTHER" id="PTHR43471">
    <property type="entry name" value="ABC TRANSPORTER PERMEASE"/>
    <property type="match status" value="1"/>
</dbReference>
<feature type="transmembrane region" description="Helical" evidence="1">
    <location>
        <begin position="329"/>
        <end position="347"/>
    </location>
</feature>
<feature type="transmembrane region" description="Helical" evidence="1">
    <location>
        <begin position="465"/>
        <end position="482"/>
    </location>
</feature>
<feature type="transmembrane region" description="Helical" evidence="1">
    <location>
        <begin position="577"/>
        <end position="599"/>
    </location>
</feature>
<evidence type="ECO:0000256" key="1">
    <source>
        <dbReference type="SAM" id="Phobius"/>
    </source>
</evidence>
<feature type="transmembrane region" description="Helical" evidence="1">
    <location>
        <begin position="378"/>
        <end position="395"/>
    </location>
</feature>
<sequence>MKFWAIFRFEFAYQIRRPWPWLSMAVLMVFAFFFTREAVLPVTLPQNFILNSPFIITVVSMFGCQIWLLLTPAISGEAAARDLQTRMHPLMFTSPIRKTDYLGGRFLAAFGLHALILLAVQVGSLLAVYGPGANPEIIGPFRPAAYLAAYGYIALSNALIATTFQFAVALFTARPMASYFGSLLLFFLSYPVTLTLYMAGLHGRALLADPIGVMAIMNEMMSNWTIVEKNVRLFTLEGAMLLNRLLWLGIALGTLSFLYWRFRFTHRTVTDPWAWLTRRFSTKAASSVATRSAAISVPYAPRSFGYATHLRQTIAVAQSSFRMIAASPGGLFLLIVFPMLLTFVVLVESQHWGIPLLPRTSYLLTKHLTGVLTSPTNYWIMVPLFTIYYAGELVWQERDAGLSEKVDATPVPEWVLFLGKLIGLGLILAALMAIVAVVGITVQVIKGYHQFEIERYVQVLLGFKLTDYLLFATLAMTVQAVVNQKYVGQMVALVTYLLMVFSSYLGIKHHLLVYASGPEWSFSDMRGFSSIEPWLWFRLYWAAWALLLAVVARLLWVRGRESGFSRRLQIARLRFRGATAGFAVIGVGLVLILGGYIFYNTNGLNEYVTDDDVVQRRADYERLYGKYEGIPQPTRVATTLQIEIYPDQNRATIRGRYRLVNRSAVPIGAVHLEPAFYVRTRMSFDRSANVVVADDKLGHFIYALDKPLQPGDSLTLHFDVEFEPRGFRNSGLRTNAAGQAILENGTYITGDALPIIGYQPMRELWSADDRRKYGLPRQITLPDPGDVDPSVTANAPATFEATIGTDADQVAVAPGVLRRSWREAGRRYFHYASVTPINGRDVFFSANYAVHRERWKHVDLQVYVHPGHREHLERLLRSVRAALNYYSAQFGTYPFRFLQLVEQPGNFMGMGVDGSGVITGGEGFFLLDPQDNGFDAIFEIVAHEMGHQWWGMQLKPAFAEGGGVLSESLAWYSAMQLVKKEKDREALRRFMSIMREPDPWPPMRTGLPLLRAMDPWANYRKGPYAMNALSEYVGEDCVNGALRTLIAKKASSLATTIDMYRELQAVTPDSLKPLLADLFERNTSWTFDTRQATGKQTAAGTWQVTFQVESHKVVADSAGVDTEVPVNQWVEIGVFAPAQSGEMLGKPLYVQKHFIRSGRQTITVTVPQKPARGGIDPYNLLDWEEGDNIEEVTIEK</sequence>
<accession>I2GG28</accession>
<name>I2GG28_9BACT</name>
<gene>
    <name evidence="2" type="ORF">BN8_01888</name>
</gene>
<keyword evidence="1" id="KW-0472">Membrane</keyword>
<evidence type="ECO:0000313" key="2">
    <source>
        <dbReference type="EMBL" id="CCH52853.1"/>
    </source>
</evidence>
<dbReference type="EMBL" id="CAIT01000006">
    <property type="protein sequence ID" value="CCH52853.1"/>
    <property type="molecule type" value="Genomic_DNA"/>
</dbReference>
<organism evidence="2 3">
    <name type="scientific">Fibrisoma limi BUZ 3</name>
    <dbReference type="NCBI Taxonomy" id="1185876"/>
    <lineage>
        <taxon>Bacteria</taxon>
        <taxon>Pseudomonadati</taxon>
        <taxon>Bacteroidota</taxon>
        <taxon>Cytophagia</taxon>
        <taxon>Cytophagales</taxon>
        <taxon>Spirosomataceae</taxon>
        <taxon>Fibrisoma</taxon>
    </lineage>
</organism>
<feature type="transmembrane region" description="Helical" evidence="1">
    <location>
        <begin position="535"/>
        <end position="556"/>
    </location>
</feature>
<proteinExistence type="predicted"/>
<feature type="transmembrane region" description="Helical" evidence="1">
    <location>
        <begin position="48"/>
        <end position="70"/>
    </location>
</feature>
<keyword evidence="1" id="KW-1133">Transmembrane helix</keyword>
<keyword evidence="1" id="KW-0812">Transmembrane</keyword>
<dbReference type="AlphaFoldDB" id="I2GG28"/>
<feature type="transmembrane region" description="Helical" evidence="1">
    <location>
        <begin position="21"/>
        <end position="42"/>
    </location>
</feature>
<dbReference type="Gene3D" id="1.10.390.10">
    <property type="entry name" value="Neutral Protease Domain 2"/>
    <property type="match status" value="1"/>
</dbReference>
<reference evidence="2 3" key="1">
    <citation type="journal article" date="2012" name="J. Bacteriol.">
        <title>Genome Sequence of the Filamentous Bacterium Fibrisoma limi BUZ 3T.</title>
        <authorList>
            <person name="Filippini M."/>
            <person name="Qi W."/>
            <person name="Jaenicke S."/>
            <person name="Goesmann A."/>
            <person name="Smits T.H."/>
            <person name="Bagheri H.C."/>
        </authorList>
    </citation>
    <scope>NUCLEOTIDE SEQUENCE [LARGE SCALE GENOMIC DNA]</scope>
    <source>
        <strain evidence="3">BUZ 3T</strain>
    </source>
</reference>
<dbReference type="STRING" id="1185876.BN8_01888"/>
<dbReference type="RefSeq" id="WP_009281437.1">
    <property type="nucleotide sequence ID" value="NZ_CAIT01000006.1"/>
</dbReference>
<dbReference type="SUPFAM" id="SSF55486">
    <property type="entry name" value="Metalloproteases ('zincins'), catalytic domain"/>
    <property type="match status" value="1"/>
</dbReference>
<comment type="caution">
    <text evidence="2">The sequence shown here is derived from an EMBL/GenBank/DDBJ whole genome shotgun (WGS) entry which is preliminary data.</text>
</comment>
<dbReference type="Pfam" id="PF12730">
    <property type="entry name" value="ABC2_membrane_4"/>
    <property type="match status" value="1"/>
</dbReference>
<feature type="transmembrane region" description="Helical" evidence="1">
    <location>
        <begin position="241"/>
        <end position="260"/>
    </location>
</feature>